<feature type="domain" description="C1q" evidence="6">
    <location>
        <begin position="93"/>
        <end position="224"/>
    </location>
</feature>
<dbReference type="Gene3D" id="2.60.120.40">
    <property type="match status" value="1"/>
</dbReference>
<evidence type="ECO:0000259" key="6">
    <source>
        <dbReference type="PROSITE" id="PS50871"/>
    </source>
</evidence>
<gene>
    <name evidence="7" type="ORF">BaRGS_00031824</name>
</gene>
<protein>
    <recommendedName>
        <fullName evidence="6">C1q domain-containing protein</fullName>
    </recommendedName>
</protein>
<organism evidence="7 8">
    <name type="scientific">Batillaria attramentaria</name>
    <dbReference type="NCBI Taxonomy" id="370345"/>
    <lineage>
        <taxon>Eukaryota</taxon>
        <taxon>Metazoa</taxon>
        <taxon>Spiralia</taxon>
        <taxon>Lophotrochozoa</taxon>
        <taxon>Mollusca</taxon>
        <taxon>Gastropoda</taxon>
        <taxon>Caenogastropoda</taxon>
        <taxon>Sorbeoconcha</taxon>
        <taxon>Cerithioidea</taxon>
        <taxon>Batillariidae</taxon>
        <taxon>Batillaria</taxon>
    </lineage>
</organism>
<keyword evidence="4" id="KW-0175">Coiled coil</keyword>
<dbReference type="SMART" id="SM00110">
    <property type="entry name" value="C1Q"/>
    <property type="match status" value="1"/>
</dbReference>
<dbReference type="Pfam" id="PF00386">
    <property type="entry name" value="C1q"/>
    <property type="match status" value="1"/>
</dbReference>
<feature type="coiled-coil region" evidence="4">
    <location>
        <begin position="38"/>
        <end position="97"/>
    </location>
</feature>
<dbReference type="EMBL" id="JACVVK020000361">
    <property type="protein sequence ID" value="KAK7476965.1"/>
    <property type="molecule type" value="Genomic_DNA"/>
</dbReference>
<keyword evidence="8" id="KW-1185">Reference proteome</keyword>
<comment type="caution">
    <text evidence="7">The sequence shown here is derived from an EMBL/GenBank/DDBJ whole genome shotgun (WGS) entry which is preliminary data.</text>
</comment>
<evidence type="ECO:0000256" key="5">
    <source>
        <dbReference type="SAM" id="SignalP"/>
    </source>
</evidence>
<dbReference type="Proteomes" id="UP001519460">
    <property type="component" value="Unassembled WGS sequence"/>
</dbReference>
<feature type="signal peptide" evidence="5">
    <location>
        <begin position="1"/>
        <end position="23"/>
    </location>
</feature>
<dbReference type="GO" id="GO:0005576">
    <property type="term" value="C:extracellular region"/>
    <property type="evidence" value="ECO:0007669"/>
    <property type="project" value="UniProtKB-SubCell"/>
</dbReference>
<dbReference type="InterPro" id="IPR001073">
    <property type="entry name" value="C1q_dom"/>
</dbReference>
<dbReference type="InterPro" id="IPR050822">
    <property type="entry name" value="Cerebellin_Synaptic_Org"/>
</dbReference>
<proteinExistence type="predicted"/>
<evidence type="ECO:0000256" key="2">
    <source>
        <dbReference type="ARBA" id="ARBA00022525"/>
    </source>
</evidence>
<reference evidence="7 8" key="1">
    <citation type="journal article" date="2023" name="Sci. Data">
        <title>Genome assembly of the Korean intertidal mud-creeper Batillaria attramentaria.</title>
        <authorList>
            <person name="Patra A.K."/>
            <person name="Ho P.T."/>
            <person name="Jun S."/>
            <person name="Lee S.J."/>
            <person name="Kim Y."/>
            <person name="Won Y.J."/>
        </authorList>
    </citation>
    <scope>NUCLEOTIDE SEQUENCE [LARGE SCALE GENOMIC DNA]</scope>
    <source>
        <strain evidence="7">Wonlab-2016</strain>
    </source>
</reference>
<keyword evidence="2" id="KW-0964">Secreted</keyword>
<name>A0ABD0JQQ1_9CAEN</name>
<dbReference type="SUPFAM" id="SSF49842">
    <property type="entry name" value="TNF-like"/>
    <property type="match status" value="1"/>
</dbReference>
<dbReference type="PANTHER" id="PTHR22923">
    <property type="entry name" value="CEREBELLIN-RELATED"/>
    <property type="match status" value="1"/>
</dbReference>
<dbReference type="PRINTS" id="PR00007">
    <property type="entry name" value="COMPLEMNTC1Q"/>
</dbReference>
<evidence type="ECO:0000256" key="4">
    <source>
        <dbReference type="SAM" id="Coils"/>
    </source>
</evidence>
<sequence length="224" mass="23856">MHRQLDTRCITILLAMLALLANARVRRSDDNGPLELVVNGLSEKVTQLTAQLQAQSTQFNDELQVLGAKLSAQNKTLASQEAEITSLKNQLASVAESVAFTVKFKNGHISGLGKGQTLTFNNVMYNAGGGYDPVTGFFTAPSSGTYAFFLKVMRMDGGGTVQLSIYKGASRLGTSYSCCSVNAVTTEAITVHLDQGEAVRVQIDVGSELEGSSYSAFTGMKISP</sequence>
<accession>A0ABD0JQQ1</accession>
<evidence type="ECO:0000256" key="3">
    <source>
        <dbReference type="ARBA" id="ARBA00022729"/>
    </source>
</evidence>
<dbReference type="InterPro" id="IPR008983">
    <property type="entry name" value="Tumour_necrosis_fac-like_dom"/>
</dbReference>
<keyword evidence="3 5" id="KW-0732">Signal</keyword>
<dbReference type="PROSITE" id="PS50871">
    <property type="entry name" value="C1Q"/>
    <property type="match status" value="1"/>
</dbReference>
<evidence type="ECO:0000313" key="7">
    <source>
        <dbReference type="EMBL" id="KAK7476965.1"/>
    </source>
</evidence>
<comment type="subcellular location">
    <subcellularLocation>
        <location evidence="1">Secreted</location>
    </subcellularLocation>
</comment>
<dbReference type="PANTHER" id="PTHR22923:SF116">
    <property type="entry name" value="C1Q DOMAIN-CONTAINING PROTEIN"/>
    <property type="match status" value="1"/>
</dbReference>
<evidence type="ECO:0000256" key="1">
    <source>
        <dbReference type="ARBA" id="ARBA00004613"/>
    </source>
</evidence>
<dbReference type="AlphaFoldDB" id="A0ABD0JQQ1"/>
<feature type="chain" id="PRO_5044844320" description="C1q domain-containing protein" evidence="5">
    <location>
        <begin position="24"/>
        <end position="224"/>
    </location>
</feature>
<evidence type="ECO:0000313" key="8">
    <source>
        <dbReference type="Proteomes" id="UP001519460"/>
    </source>
</evidence>